<evidence type="ECO:0000313" key="3">
    <source>
        <dbReference type="Proteomes" id="UP001597521"/>
    </source>
</evidence>
<gene>
    <name evidence="2" type="ORF">ACFSX5_01015</name>
</gene>
<comment type="caution">
    <text evidence="2">The sequence shown here is derived from an EMBL/GenBank/DDBJ whole genome shotgun (WGS) entry which is preliminary data.</text>
</comment>
<feature type="region of interest" description="Disordered" evidence="1">
    <location>
        <begin position="121"/>
        <end position="155"/>
    </location>
</feature>
<evidence type="ECO:0000313" key="2">
    <source>
        <dbReference type="EMBL" id="MFD2646369.1"/>
    </source>
</evidence>
<evidence type="ECO:0000256" key="1">
    <source>
        <dbReference type="SAM" id="MobiDB-lite"/>
    </source>
</evidence>
<name>A0ABW5QFV3_9HYPH</name>
<dbReference type="RefSeq" id="WP_386830933.1">
    <property type="nucleotide sequence ID" value="NZ_JBHUNP010000001.1"/>
</dbReference>
<dbReference type="Proteomes" id="UP001597521">
    <property type="component" value="Unassembled WGS sequence"/>
</dbReference>
<accession>A0ABW5QFV3</accession>
<keyword evidence="3" id="KW-1185">Reference proteome</keyword>
<sequence length="155" mass="17704">MSTLRQMQEEGWRITLHCTASADRLCAHSWTPSFDQLIQYLGPDTDLVVDRSGLQRFRCERCGSRGVTVIVHPPDEIEHRAYGGHANGRQPLTYDQALAAEMERRRQMRLYGLKTNAEVAAESRERLKRERRAQKSDSGLIGPVSPYLKGRVPKR</sequence>
<proteinExistence type="predicted"/>
<dbReference type="EMBL" id="JBHUNP010000001">
    <property type="protein sequence ID" value="MFD2646369.1"/>
    <property type="molecule type" value="Genomic_DNA"/>
</dbReference>
<organism evidence="2 3">
    <name type="scientific">Devosia albogilva</name>
    <dbReference type="NCBI Taxonomy" id="429726"/>
    <lineage>
        <taxon>Bacteria</taxon>
        <taxon>Pseudomonadati</taxon>
        <taxon>Pseudomonadota</taxon>
        <taxon>Alphaproteobacteria</taxon>
        <taxon>Hyphomicrobiales</taxon>
        <taxon>Devosiaceae</taxon>
        <taxon>Devosia</taxon>
    </lineage>
</organism>
<protein>
    <submittedName>
        <fullName evidence="2">Uncharacterized protein</fullName>
    </submittedName>
</protein>
<reference evidence="3" key="1">
    <citation type="journal article" date="2019" name="Int. J. Syst. Evol. Microbiol.">
        <title>The Global Catalogue of Microorganisms (GCM) 10K type strain sequencing project: providing services to taxonomists for standard genome sequencing and annotation.</title>
        <authorList>
            <consortium name="The Broad Institute Genomics Platform"/>
            <consortium name="The Broad Institute Genome Sequencing Center for Infectious Disease"/>
            <person name="Wu L."/>
            <person name="Ma J."/>
        </authorList>
    </citation>
    <scope>NUCLEOTIDE SEQUENCE [LARGE SCALE GENOMIC DNA]</scope>
    <source>
        <strain evidence="3">CCM 7427</strain>
    </source>
</reference>